<dbReference type="PANTHER" id="PTHR33116:SF86">
    <property type="entry name" value="REVERSE TRANSCRIPTASE DOMAIN-CONTAINING PROTEIN"/>
    <property type="match status" value="1"/>
</dbReference>
<organism evidence="2 3">
    <name type="scientific">Genlisea aurea</name>
    <dbReference type="NCBI Taxonomy" id="192259"/>
    <lineage>
        <taxon>Eukaryota</taxon>
        <taxon>Viridiplantae</taxon>
        <taxon>Streptophyta</taxon>
        <taxon>Embryophyta</taxon>
        <taxon>Tracheophyta</taxon>
        <taxon>Spermatophyta</taxon>
        <taxon>Magnoliopsida</taxon>
        <taxon>eudicotyledons</taxon>
        <taxon>Gunneridae</taxon>
        <taxon>Pentapetalae</taxon>
        <taxon>asterids</taxon>
        <taxon>lamiids</taxon>
        <taxon>Lamiales</taxon>
        <taxon>Lentibulariaceae</taxon>
        <taxon>Genlisea</taxon>
    </lineage>
</organism>
<evidence type="ECO:0000259" key="1">
    <source>
        <dbReference type="Pfam" id="PF13966"/>
    </source>
</evidence>
<reference evidence="2 3" key="1">
    <citation type="journal article" date="2013" name="BMC Genomics">
        <title>The miniature genome of a carnivorous plant Genlisea aurea contains a low number of genes and short non-coding sequences.</title>
        <authorList>
            <person name="Leushkin E.V."/>
            <person name="Sutormin R.A."/>
            <person name="Nabieva E.R."/>
            <person name="Penin A.A."/>
            <person name="Kondrashov A.S."/>
            <person name="Logacheva M.D."/>
        </authorList>
    </citation>
    <scope>NUCLEOTIDE SEQUENCE [LARGE SCALE GENOMIC DNA]</scope>
</reference>
<dbReference type="AlphaFoldDB" id="S8DQG3"/>
<dbReference type="EMBL" id="AUSU01006451">
    <property type="protein sequence ID" value="EPS62007.1"/>
    <property type="molecule type" value="Genomic_DNA"/>
</dbReference>
<sequence length="317" mass="36576">QAIPAYTMACFPLPKTFNEELNRLIARFWWSNRGISKIHWLPWKKITGSKKAGGLGFRDLHLQNQALLAKQGWNIMARPSSLMSRVLKAKYFPNSTFIEAGLGRSPSRTWRGIHASRQLLTVGLRWRVGSGEKIQVWKDPWIPRGPPFKPICRNNECSETMRVAELLLPGFRGWNNPLVRRIFHPIDANSILQLPVAKHRAEDTFLWHYTKKGCYSTASGYFLLQNGGGDSMVGPSNHQLQQTNFWTNLWQFPIPPKVTYFIWRLCSNILPTRQELHRRHLTSSSECSICSSHSENWRHLFLECNFATAVWRLGQVP</sequence>
<protein>
    <recommendedName>
        <fullName evidence="1">Reverse transcriptase zinc-binding domain-containing protein</fullName>
    </recommendedName>
</protein>
<feature type="non-terminal residue" evidence="2">
    <location>
        <position position="317"/>
    </location>
</feature>
<name>S8DQG3_9LAMI</name>
<dbReference type="Proteomes" id="UP000015453">
    <property type="component" value="Unassembled WGS sequence"/>
</dbReference>
<comment type="caution">
    <text evidence="2">The sequence shown here is derived from an EMBL/GenBank/DDBJ whole genome shotgun (WGS) entry which is preliminary data.</text>
</comment>
<dbReference type="InterPro" id="IPR026960">
    <property type="entry name" value="RVT-Znf"/>
</dbReference>
<feature type="non-terminal residue" evidence="2">
    <location>
        <position position="1"/>
    </location>
</feature>
<proteinExistence type="predicted"/>
<dbReference type="PANTHER" id="PTHR33116">
    <property type="entry name" value="REVERSE TRANSCRIPTASE ZINC-BINDING DOMAIN-CONTAINING PROTEIN-RELATED-RELATED"/>
    <property type="match status" value="1"/>
</dbReference>
<accession>S8DQG3</accession>
<gene>
    <name evidence="2" type="ORF">M569_12785</name>
</gene>
<evidence type="ECO:0000313" key="2">
    <source>
        <dbReference type="EMBL" id="EPS62007.1"/>
    </source>
</evidence>
<keyword evidence="3" id="KW-1185">Reference proteome</keyword>
<evidence type="ECO:0000313" key="3">
    <source>
        <dbReference type="Proteomes" id="UP000015453"/>
    </source>
</evidence>
<feature type="domain" description="Reverse transcriptase zinc-binding" evidence="1">
    <location>
        <begin position="239"/>
        <end position="311"/>
    </location>
</feature>
<dbReference type="Pfam" id="PF13966">
    <property type="entry name" value="zf-RVT"/>
    <property type="match status" value="1"/>
</dbReference>
<dbReference type="OrthoDB" id="1938246at2759"/>